<gene>
    <name evidence="2" type="ORF">GRX66_08705</name>
</gene>
<sequence length="88" mass="9056">MLLGVLVGGYGLLVVPVSLLGGLQVAAIGACLFLAGLFATDWAGEQFDLEPATRRNLSIAFAVLAVLLVVAFLVVNYASFSVGEAVSE</sequence>
<keyword evidence="1" id="KW-1133">Transmembrane helix</keyword>
<comment type="caution">
    <text evidence="2">The sequence shown here is derived from an EMBL/GenBank/DDBJ whole genome shotgun (WGS) entry which is preliminary data.</text>
</comment>
<protein>
    <submittedName>
        <fullName evidence="2">Uncharacterized protein</fullName>
    </submittedName>
</protein>
<feature type="transmembrane region" description="Helical" evidence="1">
    <location>
        <begin position="59"/>
        <end position="80"/>
    </location>
</feature>
<keyword evidence="1" id="KW-0812">Transmembrane</keyword>
<accession>A0A6B0SLV7</accession>
<proteinExistence type="predicted"/>
<name>A0A6B0SLV7_9EURY</name>
<feature type="transmembrane region" description="Helical" evidence="1">
    <location>
        <begin position="12"/>
        <end position="38"/>
    </location>
</feature>
<dbReference type="Proteomes" id="UP000471521">
    <property type="component" value="Unassembled WGS sequence"/>
</dbReference>
<reference evidence="2 3" key="1">
    <citation type="submission" date="2019-12" db="EMBL/GenBank/DDBJ databases">
        <title>Isolation and characterization of three novel carbon monoxide-oxidizing members of Halobacteria from salione crusts and soils.</title>
        <authorList>
            <person name="Myers M.R."/>
            <person name="King G.M."/>
        </authorList>
    </citation>
    <scope>NUCLEOTIDE SEQUENCE [LARGE SCALE GENOMIC DNA]</scope>
    <source>
        <strain evidence="2 3">PCN9</strain>
    </source>
</reference>
<keyword evidence="1" id="KW-0472">Membrane</keyword>
<evidence type="ECO:0000313" key="2">
    <source>
        <dbReference type="EMBL" id="MXR20681.1"/>
    </source>
</evidence>
<dbReference type="AlphaFoldDB" id="A0A6B0SLV7"/>
<keyword evidence="3" id="KW-1185">Reference proteome</keyword>
<organism evidence="2 3">
    <name type="scientific">Halobacterium bonnevillei</name>
    <dbReference type="NCBI Taxonomy" id="2692200"/>
    <lineage>
        <taxon>Archaea</taxon>
        <taxon>Methanobacteriati</taxon>
        <taxon>Methanobacteriota</taxon>
        <taxon>Stenosarchaea group</taxon>
        <taxon>Halobacteria</taxon>
        <taxon>Halobacteriales</taxon>
        <taxon>Halobacteriaceae</taxon>
        <taxon>Halobacterium</taxon>
    </lineage>
</organism>
<evidence type="ECO:0000313" key="3">
    <source>
        <dbReference type="Proteomes" id="UP000471521"/>
    </source>
</evidence>
<evidence type="ECO:0000256" key="1">
    <source>
        <dbReference type="SAM" id="Phobius"/>
    </source>
</evidence>
<dbReference type="EMBL" id="WUUU01000056">
    <property type="protein sequence ID" value="MXR20681.1"/>
    <property type="molecule type" value="Genomic_DNA"/>
</dbReference>